<feature type="transmembrane region" description="Helical" evidence="1">
    <location>
        <begin position="142"/>
        <end position="163"/>
    </location>
</feature>
<evidence type="ECO:0000313" key="2">
    <source>
        <dbReference type="EMBL" id="MTV81877.1"/>
    </source>
</evidence>
<gene>
    <name evidence="2" type="ORF">GM612_04335</name>
</gene>
<reference evidence="2 3" key="1">
    <citation type="submission" date="2019-11" db="EMBL/GenBank/DDBJ databases">
        <title>Lactobacillus sp. nov. CRM56-3, isolated from fermented tea leaves.</title>
        <authorList>
            <person name="Phuengjayaem S."/>
            <person name="Tanasupawat S."/>
        </authorList>
    </citation>
    <scope>NUCLEOTIDE SEQUENCE [LARGE SCALE GENOMIC DNA]</scope>
    <source>
        <strain evidence="2 3">CRM56-3</strain>
    </source>
</reference>
<sequence>MERRNTMARLQKLSSKMILAGLLTIVCLTVIFGYYRITPFGSNNLLVGDMSAQYVQFLTYFRHIFLGGHFETFSFTFGVGENMVPMMAYYLMSPFNLLVLLVSTSHIPTIITLIFMLKMACISATMTYFLAKHTGQSRWSAVIFGVAFSLCGFIVADYLNIMWLDSLIYLPLIADGIDRLDEKSGKIRLFVWLTLSLLSNYYLGYITGIFTLIYFIYVRYVRHESLRSRMSVDFVVTEGLSVFSSMAILLPTLMGMLKTAKVASVAAEFALRPMFGWEIVSQLGSGSENYTNRLSHAPAIFITLTLTLLVFSYFVNKTIDSRKKKAALTVFIIMLLSMFIQPLNTAWHMFHQPAGSPFRDAFLVSFLAITLAYEAWIANPRMLSKTKQAGIVVGTQLLLISGFLYLRLAKNGPSAFGLARHYGYQPNSAAVLLVNLVVVAIAGSLIFVRAKRQNMLTLGVLATVMGESIFNFGYELRHAPLGNQAGYKTDIAQESKLFTQLPSSQALYRTNFTGRSLPNSFKGTAYSGYNDSLLYNFNGIKQYDSTMNEQTRESLKSLGLYSKNARRISNLGLTSVSAFLLGVRYEVNTQTGVTKNPNYIGMGFPVSSRFKQLTLHKKAILTNLRTILQAIKPSQKAYFLGLKKSQKSASPVITKTGRHPYAFQVKTKVSGPVYLDSKSTMINNSSIIVNGKPLNIMGTVNNTYLVNLGNYAANRKLTIRISAKNASVFSKVHVVDLDMNRFHSLVTAQTGFKPQIKRNSITGTVTRTNSKDKYLYASIPYDSGWHATVNGRRVKVSPALNNFMTIPLRTGKNRINLTYHVPGLATGWVLSALGVLSFGAFAIYRRRRN</sequence>
<dbReference type="InterPro" id="IPR018580">
    <property type="entry name" value="Uncharacterised_YfhO"/>
</dbReference>
<dbReference type="EMBL" id="WNJO01000004">
    <property type="protein sequence ID" value="MTV81877.1"/>
    <property type="molecule type" value="Genomic_DNA"/>
</dbReference>
<feature type="transmembrane region" description="Helical" evidence="1">
    <location>
        <begin position="428"/>
        <end position="448"/>
    </location>
</feature>
<feature type="transmembrane region" description="Helical" evidence="1">
    <location>
        <begin position="389"/>
        <end position="408"/>
    </location>
</feature>
<comment type="caution">
    <text evidence="2">The sequence shown here is derived from an EMBL/GenBank/DDBJ whole genome shotgun (WGS) entry which is preliminary data.</text>
</comment>
<feature type="transmembrane region" description="Helical" evidence="1">
    <location>
        <begin position="819"/>
        <end position="844"/>
    </location>
</feature>
<feature type="transmembrane region" description="Helical" evidence="1">
    <location>
        <begin position="297"/>
        <end position="315"/>
    </location>
</feature>
<feature type="transmembrane region" description="Helical" evidence="1">
    <location>
        <begin position="455"/>
        <end position="474"/>
    </location>
</feature>
<dbReference type="Proteomes" id="UP000466388">
    <property type="component" value="Unassembled WGS sequence"/>
</dbReference>
<dbReference type="PANTHER" id="PTHR38454:SF1">
    <property type="entry name" value="INTEGRAL MEMBRANE PROTEIN"/>
    <property type="match status" value="1"/>
</dbReference>
<protein>
    <submittedName>
        <fullName evidence="2">YfhO family protein</fullName>
    </submittedName>
</protein>
<dbReference type="AlphaFoldDB" id="A0A7X2XUF5"/>
<keyword evidence="1" id="KW-0472">Membrane</keyword>
<keyword evidence="1" id="KW-0812">Transmembrane</keyword>
<feature type="transmembrane region" description="Helical" evidence="1">
    <location>
        <begin position="327"/>
        <end position="349"/>
    </location>
</feature>
<organism evidence="2 3">
    <name type="scientific">Secundilactobacillus folii</name>
    <dbReference type="NCBI Taxonomy" id="2678357"/>
    <lineage>
        <taxon>Bacteria</taxon>
        <taxon>Bacillati</taxon>
        <taxon>Bacillota</taxon>
        <taxon>Bacilli</taxon>
        <taxon>Lactobacillales</taxon>
        <taxon>Lactobacillaceae</taxon>
        <taxon>Secundilactobacillus</taxon>
    </lineage>
</organism>
<feature type="transmembrane region" description="Helical" evidence="1">
    <location>
        <begin position="361"/>
        <end position="377"/>
    </location>
</feature>
<name>A0A7X2XUF5_9LACO</name>
<dbReference type="Pfam" id="PF09586">
    <property type="entry name" value="YfhO"/>
    <property type="match status" value="1"/>
</dbReference>
<dbReference type="PANTHER" id="PTHR38454">
    <property type="entry name" value="INTEGRAL MEMBRANE PROTEIN-RELATED"/>
    <property type="match status" value="1"/>
</dbReference>
<feature type="transmembrane region" description="Helical" evidence="1">
    <location>
        <begin position="232"/>
        <end position="254"/>
    </location>
</feature>
<keyword evidence="1" id="KW-1133">Transmembrane helix</keyword>
<feature type="transmembrane region" description="Helical" evidence="1">
    <location>
        <begin position="202"/>
        <end position="220"/>
    </location>
</feature>
<accession>A0A7X2XUF5</accession>
<evidence type="ECO:0000313" key="3">
    <source>
        <dbReference type="Proteomes" id="UP000466388"/>
    </source>
</evidence>
<evidence type="ECO:0000256" key="1">
    <source>
        <dbReference type="SAM" id="Phobius"/>
    </source>
</evidence>
<keyword evidence="3" id="KW-1185">Reference proteome</keyword>
<proteinExistence type="predicted"/>